<sequence>MAGVREDDCEWEHGFHPLPRGARGVSEHHEAENSAFQVNYSHKLRFTAASRRI</sequence>
<evidence type="ECO:0000313" key="3">
    <source>
        <dbReference type="Proteomes" id="UP000177471"/>
    </source>
</evidence>
<proteinExistence type="predicted"/>
<dbReference type="Proteomes" id="UP000177471">
    <property type="component" value="Chromosome"/>
</dbReference>
<evidence type="ECO:0000256" key="1">
    <source>
        <dbReference type="SAM" id="MobiDB-lite"/>
    </source>
</evidence>
<gene>
    <name evidence="2" type="ORF">AU473_28285</name>
</gene>
<organism evidence="2 3">
    <name type="scientific">Escherichia coli O157:H7</name>
    <dbReference type="NCBI Taxonomy" id="83334"/>
    <lineage>
        <taxon>Bacteria</taxon>
        <taxon>Pseudomonadati</taxon>
        <taxon>Pseudomonadota</taxon>
        <taxon>Gammaproteobacteria</taxon>
        <taxon>Enterobacterales</taxon>
        <taxon>Enterobacteriaceae</taxon>
        <taxon>Escherichia</taxon>
    </lineage>
</organism>
<dbReference type="AlphaFoldDB" id="A0AAN1E5X5"/>
<accession>A0AAN1E5X5</accession>
<feature type="region of interest" description="Disordered" evidence="1">
    <location>
        <begin position="1"/>
        <end position="29"/>
    </location>
</feature>
<evidence type="ECO:0000313" key="2">
    <source>
        <dbReference type="EMBL" id="APA44542.1"/>
    </source>
</evidence>
<protein>
    <submittedName>
        <fullName evidence="2">Uncharacterized protein</fullName>
    </submittedName>
</protein>
<feature type="compositionally biased region" description="Basic and acidic residues" evidence="1">
    <location>
        <begin position="1"/>
        <end position="15"/>
    </location>
</feature>
<name>A0AAN1E5X5_ECO57</name>
<reference evidence="2 3" key="1">
    <citation type="submission" date="2016-10" db="EMBL/GenBank/DDBJ databases">
        <title>E. coli O157:H7 PA20.</title>
        <authorList>
            <person name="Uhlich G.A."/>
            <person name="Chen C.-Y."/>
            <person name="Paoli G."/>
        </authorList>
    </citation>
    <scope>NUCLEOTIDE SEQUENCE [LARGE SCALE GENOMIC DNA]</scope>
    <source>
        <strain evidence="2 3">PA20</strain>
    </source>
</reference>
<dbReference type="EMBL" id="CP017669">
    <property type="protein sequence ID" value="APA44542.1"/>
    <property type="molecule type" value="Genomic_DNA"/>
</dbReference>